<gene>
    <name evidence="2" type="ORF">Sdiek1_1045</name>
</gene>
<accession>A0A1Y0HJD9</accession>
<evidence type="ECO:0000256" key="1">
    <source>
        <dbReference type="SAM" id="SignalP"/>
    </source>
</evidence>
<dbReference type="KEGG" id="suls:Sdiek1_1045"/>
<evidence type="ECO:0000313" key="2">
    <source>
        <dbReference type="EMBL" id="ARU48211.1"/>
    </source>
</evidence>
<name>A0A1Y0HJD9_9BACT</name>
<dbReference type="SUPFAM" id="SSF48695">
    <property type="entry name" value="Multiheme cytochromes"/>
    <property type="match status" value="1"/>
</dbReference>
<reference evidence="3" key="1">
    <citation type="submission" date="2017-05" db="EMBL/GenBank/DDBJ databases">
        <title>Dechlorination kinetics govern the competition between two new strains of the genus Sulfurospirillum.</title>
        <authorList>
            <person name="Buttet G.F."/>
            <person name="Murray A.M."/>
            <person name="Goris T."/>
            <person name="Burion M."/>
            <person name="Lin B."/>
            <person name="Rolle M."/>
            <person name="Maillard J."/>
        </authorList>
    </citation>
    <scope>NUCLEOTIDE SEQUENCE [LARGE SCALE GENOMIC DNA]</scope>
    <source>
        <strain evidence="3">SL2-1</strain>
    </source>
</reference>
<dbReference type="OrthoDB" id="5334216at2"/>
<keyword evidence="3" id="KW-1185">Reference proteome</keyword>
<dbReference type="InterPro" id="IPR036280">
    <property type="entry name" value="Multihaem_cyt_sf"/>
</dbReference>
<dbReference type="EMBL" id="CP021416">
    <property type="protein sequence ID" value="ARU48211.1"/>
    <property type="molecule type" value="Genomic_DNA"/>
</dbReference>
<keyword evidence="1" id="KW-0732">Signal</keyword>
<proteinExistence type="predicted"/>
<evidence type="ECO:0000313" key="3">
    <source>
        <dbReference type="Proteomes" id="UP000196005"/>
    </source>
</evidence>
<organism evidence="2 3">
    <name type="scientific">Sulfurospirillum diekertiae</name>
    <dbReference type="NCBI Taxonomy" id="1854492"/>
    <lineage>
        <taxon>Bacteria</taxon>
        <taxon>Pseudomonadati</taxon>
        <taxon>Campylobacterota</taxon>
        <taxon>Epsilonproteobacteria</taxon>
        <taxon>Campylobacterales</taxon>
        <taxon>Sulfurospirillaceae</taxon>
        <taxon>Sulfurospirillum</taxon>
    </lineage>
</organism>
<dbReference type="AlphaFoldDB" id="A0A1Y0HJD9"/>
<feature type="chain" id="PRO_5012417508" evidence="1">
    <location>
        <begin position="18"/>
        <end position="122"/>
    </location>
</feature>
<sequence>MLRFIGLIAVLIGIAWACTSDCTSCHPTLNIVSDVRHQPLQTCLECHPPESLKDTPMGTGCGTDCFVCHSTDKLVAMPQHEVIQGCIECHKGMDKKPFTKEPITITKTKENELKNLFLKDTK</sequence>
<feature type="signal peptide" evidence="1">
    <location>
        <begin position="1"/>
        <end position="17"/>
    </location>
</feature>
<dbReference type="RefSeq" id="WP_151897978.1">
    <property type="nucleotide sequence ID" value="NZ_CP021416.1"/>
</dbReference>
<protein>
    <submittedName>
        <fullName evidence="2">Uncharacterized protein</fullName>
    </submittedName>
</protein>
<dbReference type="Proteomes" id="UP000196005">
    <property type="component" value="Chromosome"/>
</dbReference>